<comment type="caution">
    <text evidence="2">The sequence shown here is derived from an EMBL/GenBank/DDBJ whole genome shotgun (WGS) entry which is preliminary data.</text>
</comment>
<name>A0A399F8R9_9DEIN</name>
<sequence length="83" mass="9370">MVQNKHHPDQGQGPKFKVDIEGKLYDWDKPTITTAEIRQLGGLTADPVLVIDADNNERQLAEDEVVELKPGLGFSKKIRFRRG</sequence>
<proteinExistence type="predicted"/>
<dbReference type="RefSeq" id="WP_119357929.1">
    <property type="nucleotide sequence ID" value="NZ_BJXM01000030.1"/>
</dbReference>
<protein>
    <submittedName>
        <fullName evidence="2">Multiubiquitin</fullName>
    </submittedName>
</protein>
<gene>
    <name evidence="2" type="ORF">Mgrana_02469</name>
</gene>
<evidence type="ECO:0000313" key="3">
    <source>
        <dbReference type="Proteomes" id="UP000266178"/>
    </source>
</evidence>
<accession>A0A399F8R9</accession>
<keyword evidence="3" id="KW-1185">Reference proteome</keyword>
<dbReference type="EMBL" id="QWLB01000036">
    <property type="protein sequence ID" value="RIH91659.1"/>
    <property type="molecule type" value="Genomic_DNA"/>
</dbReference>
<dbReference type="Pfam" id="PF14452">
    <property type="entry name" value="Multi_ubiq"/>
    <property type="match status" value="1"/>
</dbReference>
<evidence type="ECO:0000313" key="2">
    <source>
        <dbReference type="EMBL" id="RIH91659.1"/>
    </source>
</evidence>
<dbReference type="InterPro" id="IPR027802">
    <property type="entry name" value="Multi-ubiquitin_dom"/>
</dbReference>
<feature type="domain" description="Multi-ubiquitin" evidence="1">
    <location>
        <begin position="16"/>
        <end position="75"/>
    </location>
</feature>
<dbReference type="AlphaFoldDB" id="A0A399F8R9"/>
<dbReference type="OrthoDB" id="512401at2"/>
<evidence type="ECO:0000259" key="1">
    <source>
        <dbReference type="Pfam" id="PF14452"/>
    </source>
</evidence>
<organism evidence="2 3">
    <name type="scientific">Meiothermus granaticius NBRC 107808</name>
    <dbReference type="NCBI Taxonomy" id="1227551"/>
    <lineage>
        <taxon>Bacteria</taxon>
        <taxon>Thermotogati</taxon>
        <taxon>Deinococcota</taxon>
        <taxon>Deinococci</taxon>
        <taxon>Thermales</taxon>
        <taxon>Thermaceae</taxon>
        <taxon>Meiothermus</taxon>
    </lineage>
</organism>
<dbReference type="Proteomes" id="UP000266178">
    <property type="component" value="Unassembled WGS sequence"/>
</dbReference>
<reference evidence="2 3" key="1">
    <citation type="submission" date="2018-08" db="EMBL/GenBank/DDBJ databases">
        <title>Meiothermus granaticius genome AF-68 sequencing project.</title>
        <authorList>
            <person name="Da Costa M.S."/>
            <person name="Albuquerque L."/>
            <person name="Raposo P."/>
            <person name="Froufe H.J.C."/>
            <person name="Barroso C.S."/>
            <person name="Egas C."/>
        </authorList>
    </citation>
    <scope>NUCLEOTIDE SEQUENCE [LARGE SCALE GENOMIC DNA]</scope>
    <source>
        <strain evidence="2 3">AF-68</strain>
    </source>
</reference>